<dbReference type="GO" id="GO:0031297">
    <property type="term" value="P:replication fork processing"/>
    <property type="evidence" value="ECO:0007669"/>
    <property type="project" value="TreeGrafter"/>
</dbReference>
<proteinExistence type="predicted"/>
<dbReference type="InterPro" id="IPR001650">
    <property type="entry name" value="Helicase_C-like"/>
</dbReference>
<dbReference type="SUPFAM" id="SSF52540">
    <property type="entry name" value="P-loop containing nucleoside triphosphate hydrolases"/>
    <property type="match status" value="2"/>
</dbReference>
<gene>
    <name evidence="4" type="ORF">DWW24_04030</name>
</gene>
<keyword evidence="4" id="KW-0347">Helicase</keyword>
<dbReference type="Gene3D" id="3.40.50.300">
    <property type="entry name" value="P-loop containing nucleotide triphosphate hydrolases"/>
    <property type="match status" value="1"/>
</dbReference>
<keyword evidence="4" id="KW-0547">Nucleotide-binding</keyword>
<dbReference type="SMART" id="SM00490">
    <property type="entry name" value="HELICc"/>
    <property type="match status" value="1"/>
</dbReference>
<keyword evidence="4" id="KW-0067">ATP-binding</keyword>
<dbReference type="EMBL" id="QRYW01000006">
    <property type="protein sequence ID" value="RGV29257.1"/>
    <property type="molecule type" value="Genomic_DNA"/>
</dbReference>
<protein>
    <submittedName>
        <fullName evidence="4">ATP-dependent helicase</fullName>
    </submittedName>
</protein>
<evidence type="ECO:0000313" key="5">
    <source>
        <dbReference type="Proteomes" id="UP000283426"/>
    </source>
</evidence>
<name>A0A412WQ26_9BACT</name>
<organism evidence="4 5">
    <name type="scientific">Odoribacter splanchnicus</name>
    <dbReference type="NCBI Taxonomy" id="28118"/>
    <lineage>
        <taxon>Bacteria</taxon>
        <taxon>Pseudomonadati</taxon>
        <taxon>Bacteroidota</taxon>
        <taxon>Bacteroidia</taxon>
        <taxon>Bacteroidales</taxon>
        <taxon>Odoribacteraceae</taxon>
        <taxon>Odoribacter</taxon>
    </lineage>
</organism>
<dbReference type="InterPro" id="IPR014001">
    <property type="entry name" value="Helicase_ATP-bd"/>
</dbReference>
<accession>A0A412WQ26</accession>
<dbReference type="PROSITE" id="PS51194">
    <property type="entry name" value="HELICASE_CTER"/>
    <property type="match status" value="1"/>
</dbReference>
<comment type="caution">
    <text evidence="4">The sequence shown here is derived from an EMBL/GenBank/DDBJ whole genome shotgun (WGS) entry which is preliminary data.</text>
</comment>
<evidence type="ECO:0000259" key="3">
    <source>
        <dbReference type="PROSITE" id="PS51194"/>
    </source>
</evidence>
<dbReference type="InterPro" id="IPR000330">
    <property type="entry name" value="SNF2_N"/>
</dbReference>
<dbReference type="GO" id="GO:0004386">
    <property type="term" value="F:helicase activity"/>
    <property type="evidence" value="ECO:0007669"/>
    <property type="project" value="UniProtKB-KW"/>
</dbReference>
<feature type="domain" description="Helicase ATP-binding" evidence="2">
    <location>
        <begin position="99"/>
        <end position="282"/>
    </location>
</feature>
<dbReference type="SMART" id="SM00487">
    <property type="entry name" value="DEXDc"/>
    <property type="match status" value="1"/>
</dbReference>
<dbReference type="RefSeq" id="WP_118107419.1">
    <property type="nucleotide sequence ID" value="NZ_QRYW01000006.1"/>
</dbReference>
<dbReference type="PANTHER" id="PTHR45766:SF6">
    <property type="entry name" value="SWI_SNF-RELATED MATRIX-ASSOCIATED ACTIN-DEPENDENT REGULATOR OF CHROMATIN SUBFAMILY A-LIKE PROTEIN 1"/>
    <property type="match status" value="1"/>
</dbReference>
<dbReference type="PANTHER" id="PTHR45766">
    <property type="entry name" value="DNA ANNEALING HELICASE AND ENDONUCLEASE ZRANB3 FAMILY MEMBER"/>
    <property type="match status" value="1"/>
</dbReference>
<dbReference type="InterPro" id="IPR027417">
    <property type="entry name" value="P-loop_NTPase"/>
</dbReference>
<keyword evidence="1" id="KW-0378">Hydrolase</keyword>
<dbReference type="Gene3D" id="3.40.50.10810">
    <property type="entry name" value="Tandem AAA-ATPase domain"/>
    <property type="match status" value="1"/>
</dbReference>
<dbReference type="Pfam" id="PF00176">
    <property type="entry name" value="SNF2-rel_dom"/>
    <property type="match status" value="1"/>
</dbReference>
<dbReference type="GO" id="GO:0005524">
    <property type="term" value="F:ATP binding"/>
    <property type="evidence" value="ECO:0007669"/>
    <property type="project" value="InterPro"/>
</dbReference>
<sequence length="554" mass="62778">MRIKESDDSFEITFEYNRRLTWAIKKLMGVCPGAEYDPRRKSFFFPKIYAPQVYMFGQKYGFVFTKEHAKADWKIPELPELKQDIPLKMELYPYQKQGVAYNIIHKRTIIGDKMGLGKTCQAIASVLALNAFPCLVICPSSLKINWQREWHMWTDKKACILNNSNINTWHLFAAGKSLFGESIKNDIFICNYESLKKYFVQDIVAKPGQAFKLKDVIFTPNINLFKSVIIDEAHRIKDPSSQQSKFTKGLTSGKEAIFAISGTPVVNKAKDLASMLAIINQVDKFGGYTKFVAEYGFNDNMEELNYKLNTTCFYSRNKKEVLKDLPDKIRTTVLCEIDNQNEYNSALSDLADYLKKYKSATDAQVARSMRGEVMVRIGVLKNISARGKLNAVKDYITDVLESGEKLVVFIHQKEVAGYLLQAFPEAVTITGDDDMTTRQRNIDAFQNDSETTLIICSIKAAGVGLTLTASSNVAFVELPWTAADTDQAEDRCHRIGAKSTVNCIYFLGKNTIDEDIYKLIQDKREVSNIITGGTNEAIERESEFDLLIKNINIK</sequence>
<dbReference type="PROSITE" id="PS51192">
    <property type="entry name" value="HELICASE_ATP_BIND_1"/>
    <property type="match status" value="1"/>
</dbReference>
<dbReference type="GO" id="GO:0016787">
    <property type="term" value="F:hydrolase activity"/>
    <property type="evidence" value="ECO:0007669"/>
    <property type="project" value="UniProtKB-KW"/>
</dbReference>
<dbReference type="Proteomes" id="UP000283426">
    <property type="component" value="Unassembled WGS sequence"/>
</dbReference>
<dbReference type="CDD" id="cd18793">
    <property type="entry name" value="SF2_C_SNF"/>
    <property type="match status" value="1"/>
</dbReference>
<evidence type="ECO:0000256" key="1">
    <source>
        <dbReference type="ARBA" id="ARBA00022801"/>
    </source>
</evidence>
<dbReference type="Pfam" id="PF00271">
    <property type="entry name" value="Helicase_C"/>
    <property type="match status" value="1"/>
</dbReference>
<dbReference type="InterPro" id="IPR038718">
    <property type="entry name" value="SNF2-like_sf"/>
</dbReference>
<evidence type="ECO:0000259" key="2">
    <source>
        <dbReference type="PROSITE" id="PS51192"/>
    </source>
</evidence>
<dbReference type="AlphaFoldDB" id="A0A412WQ26"/>
<dbReference type="GO" id="GO:0006281">
    <property type="term" value="P:DNA repair"/>
    <property type="evidence" value="ECO:0007669"/>
    <property type="project" value="TreeGrafter"/>
</dbReference>
<dbReference type="InterPro" id="IPR049730">
    <property type="entry name" value="SNF2/RAD54-like_C"/>
</dbReference>
<evidence type="ECO:0000313" key="4">
    <source>
        <dbReference type="EMBL" id="RGV29257.1"/>
    </source>
</evidence>
<feature type="domain" description="Helicase C-terminal" evidence="3">
    <location>
        <begin position="391"/>
        <end position="552"/>
    </location>
</feature>
<reference evidence="4 5" key="1">
    <citation type="submission" date="2018-08" db="EMBL/GenBank/DDBJ databases">
        <title>A genome reference for cultivated species of the human gut microbiota.</title>
        <authorList>
            <person name="Zou Y."/>
            <person name="Xue W."/>
            <person name="Luo G."/>
        </authorList>
    </citation>
    <scope>NUCLEOTIDE SEQUENCE [LARGE SCALE GENOMIC DNA]</scope>
    <source>
        <strain evidence="4 5">AF14-6AC</strain>
    </source>
</reference>